<organism evidence="1 2">
    <name type="scientific">Gigaspora rosea</name>
    <dbReference type="NCBI Taxonomy" id="44941"/>
    <lineage>
        <taxon>Eukaryota</taxon>
        <taxon>Fungi</taxon>
        <taxon>Fungi incertae sedis</taxon>
        <taxon>Mucoromycota</taxon>
        <taxon>Glomeromycotina</taxon>
        <taxon>Glomeromycetes</taxon>
        <taxon>Diversisporales</taxon>
        <taxon>Gigasporaceae</taxon>
        <taxon>Gigaspora</taxon>
    </lineage>
</organism>
<accession>A0A397VKB7</accession>
<reference evidence="1 2" key="1">
    <citation type="submission" date="2018-06" db="EMBL/GenBank/DDBJ databases">
        <title>Comparative genomics reveals the genomic features of Rhizophagus irregularis, R. cerebriforme, R. diaphanum and Gigaspora rosea, and their symbiotic lifestyle signature.</title>
        <authorList>
            <person name="Morin E."/>
            <person name="San Clemente H."/>
            <person name="Chen E.C.H."/>
            <person name="De La Providencia I."/>
            <person name="Hainaut M."/>
            <person name="Kuo A."/>
            <person name="Kohler A."/>
            <person name="Murat C."/>
            <person name="Tang N."/>
            <person name="Roy S."/>
            <person name="Loubradou J."/>
            <person name="Henrissat B."/>
            <person name="Grigoriev I.V."/>
            <person name="Corradi N."/>
            <person name="Roux C."/>
            <person name="Martin F.M."/>
        </authorList>
    </citation>
    <scope>NUCLEOTIDE SEQUENCE [LARGE SCALE GENOMIC DNA]</scope>
    <source>
        <strain evidence="1 2">DAOM 194757</strain>
    </source>
</reference>
<sequence length="175" mass="20452">MSEIIKCEECKATESSRFRPLKNEKWSQAERNGLTKLKKNTKRVKVSVEEAEDVVGNEVEVREEVPYHVETLMEDVEDVDTIYLIEVVETMARTFYEKEHVKKEGPIYSYDELRKVFQADKNLNNFLDQLYLVAKPLERGTSNEGLNTLAKLGVTTTSEQWIKKRKKFLMPMRNT</sequence>
<dbReference type="AlphaFoldDB" id="A0A397VKB7"/>
<evidence type="ECO:0000313" key="1">
    <source>
        <dbReference type="EMBL" id="RIB21449.1"/>
    </source>
</evidence>
<keyword evidence="2" id="KW-1185">Reference proteome</keyword>
<protein>
    <submittedName>
        <fullName evidence="1">Uncharacterized protein</fullName>
    </submittedName>
</protein>
<dbReference type="Proteomes" id="UP000266673">
    <property type="component" value="Unassembled WGS sequence"/>
</dbReference>
<comment type="caution">
    <text evidence="1">The sequence shown here is derived from an EMBL/GenBank/DDBJ whole genome shotgun (WGS) entry which is preliminary data.</text>
</comment>
<evidence type="ECO:0000313" key="2">
    <source>
        <dbReference type="Proteomes" id="UP000266673"/>
    </source>
</evidence>
<dbReference type="EMBL" id="QKWP01000360">
    <property type="protein sequence ID" value="RIB21449.1"/>
    <property type="molecule type" value="Genomic_DNA"/>
</dbReference>
<gene>
    <name evidence="1" type="ORF">C2G38_2140656</name>
</gene>
<name>A0A397VKB7_9GLOM</name>
<proteinExistence type="predicted"/>
<dbReference type="OrthoDB" id="2426164at2759"/>